<dbReference type="EMBL" id="JBHSIS010000027">
    <property type="protein sequence ID" value="MFC4859257.1"/>
    <property type="molecule type" value="Genomic_DNA"/>
</dbReference>
<sequence>MAVLNPDLSIDTSADPDTPPATGLICLGYLTSSVHQLRDQLGPSQLGPAPDGVTETWVLHTPAGAAHLWAGTTAVAQELDVEHRWLILATTDDLLPGVYGVLPWVYKAVHGSTAAFPTAALPHFTDTALHGFGHAYLDYLYLRMDAETGRRDQLDRTAPVFLTHLRRPRQINTMLLQLAEVLHHYEWAHASEAEREEWARMQRPTPSEGLRYWKARNRWLYPPGTGPHHGDPDLPGMLRALADTARDNRDSLLTVAPEMDLALHDEHEQTLRALADVTLPGLDALQFPRG</sequence>
<dbReference type="RefSeq" id="WP_378062208.1">
    <property type="nucleotide sequence ID" value="NZ_JBHSIS010000027.1"/>
</dbReference>
<dbReference type="Proteomes" id="UP001595859">
    <property type="component" value="Unassembled WGS sequence"/>
</dbReference>
<evidence type="ECO:0000313" key="1">
    <source>
        <dbReference type="EMBL" id="MFC4859257.1"/>
    </source>
</evidence>
<proteinExistence type="predicted"/>
<comment type="caution">
    <text evidence="1">The sequence shown here is derived from an EMBL/GenBank/DDBJ whole genome shotgun (WGS) entry which is preliminary data.</text>
</comment>
<accession>A0ABV9SD34</accession>
<protein>
    <submittedName>
        <fullName evidence="1">Uncharacterized protein</fullName>
    </submittedName>
</protein>
<name>A0ABV9SD34_9PSEU</name>
<keyword evidence="2" id="KW-1185">Reference proteome</keyword>
<gene>
    <name evidence="1" type="ORF">ACFPCV_37665</name>
</gene>
<evidence type="ECO:0000313" key="2">
    <source>
        <dbReference type="Proteomes" id="UP001595859"/>
    </source>
</evidence>
<organism evidence="1 2">
    <name type="scientific">Actinophytocola glycyrrhizae</name>
    <dbReference type="NCBI Taxonomy" id="2044873"/>
    <lineage>
        <taxon>Bacteria</taxon>
        <taxon>Bacillati</taxon>
        <taxon>Actinomycetota</taxon>
        <taxon>Actinomycetes</taxon>
        <taxon>Pseudonocardiales</taxon>
        <taxon>Pseudonocardiaceae</taxon>
    </lineage>
</organism>
<reference evidence="2" key="1">
    <citation type="journal article" date="2019" name="Int. J. Syst. Evol. Microbiol.">
        <title>The Global Catalogue of Microorganisms (GCM) 10K type strain sequencing project: providing services to taxonomists for standard genome sequencing and annotation.</title>
        <authorList>
            <consortium name="The Broad Institute Genomics Platform"/>
            <consortium name="The Broad Institute Genome Sequencing Center for Infectious Disease"/>
            <person name="Wu L."/>
            <person name="Ma J."/>
        </authorList>
    </citation>
    <scope>NUCLEOTIDE SEQUENCE [LARGE SCALE GENOMIC DNA]</scope>
    <source>
        <strain evidence="2">ZS-22-S1</strain>
    </source>
</reference>